<dbReference type="Proteomes" id="UP000617628">
    <property type="component" value="Unassembled WGS sequence"/>
</dbReference>
<dbReference type="InterPro" id="IPR035965">
    <property type="entry name" value="PAS-like_dom_sf"/>
</dbReference>
<feature type="domain" description="Histidine kinase/HSP90-like ATPase" evidence="6">
    <location>
        <begin position="461"/>
        <end position="555"/>
    </location>
</feature>
<feature type="coiled-coil region" evidence="4">
    <location>
        <begin position="269"/>
        <end position="296"/>
    </location>
</feature>
<feature type="region of interest" description="Disordered" evidence="5">
    <location>
        <begin position="316"/>
        <end position="419"/>
    </location>
</feature>
<dbReference type="Gene3D" id="3.30.450.20">
    <property type="entry name" value="PAS domain"/>
    <property type="match status" value="1"/>
</dbReference>
<dbReference type="CDD" id="cd16917">
    <property type="entry name" value="HATPase_UhpB-NarQ-NarX-like"/>
    <property type="match status" value="1"/>
</dbReference>
<organism evidence="7 8">
    <name type="scientific">Pelagicoccus mobilis</name>
    <dbReference type="NCBI Taxonomy" id="415221"/>
    <lineage>
        <taxon>Bacteria</taxon>
        <taxon>Pseudomonadati</taxon>
        <taxon>Verrucomicrobiota</taxon>
        <taxon>Opitutia</taxon>
        <taxon>Puniceicoccales</taxon>
        <taxon>Pelagicoccaceae</taxon>
        <taxon>Pelagicoccus</taxon>
    </lineage>
</organism>
<evidence type="ECO:0000256" key="2">
    <source>
        <dbReference type="ARBA" id="ARBA00022777"/>
    </source>
</evidence>
<dbReference type="InterPro" id="IPR003594">
    <property type="entry name" value="HATPase_dom"/>
</dbReference>
<dbReference type="InterPro" id="IPR036890">
    <property type="entry name" value="HATPase_C_sf"/>
</dbReference>
<dbReference type="AlphaFoldDB" id="A0A934RU66"/>
<feature type="compositionally biased region" description="Basic and acidic residues" evidence="5">
    <location>
        <begin position="335"/>
        <end position="344"/>
    </location>
</feature>
<dbReference type="RefSeq" id="WP_200355148.1">
    <property type="nucleotide sequence ID" value="NZ_JAENIL010000013.1"/>
</dbReference>
<dbReference type="InterPro" id="IPR050482">
    <property type="entry name" value="Sensor_HK_TwoCompSys"/>
</dbReference>
<keyword evidence="8" id="KW-1185">Reference proteome</keyword>
<keyword evidence="4" id="KW-0175">Coiled coil</keyword>
<protein>
    <recommendedName>
        <fullName evidence="6">Histidine kinase/HSP90-like ATPase domain-containing protein</fullName>
    </recommendedName>
</protein>
<accession>A0A934RU66</accession>
<evidence type="ECO:0000259" key="6">
    <source>
        <dbReference type="Pfam" id="PF02518"/>
    </source>
</evidence>
<name>A0A934RU66_9BACT</name>
<evidence type="ECO:0000256" key="4">
    <source>
        <dbReference type="SAM" id="Coils"/>
    </source>
</evidence>
<dbReference type="Gene3D" id="3.30.565.10">
    <property type="entry name" value="Histidine kinase-like ATPase, C-terminal domain"/>
    <property type="match status" value="1"/>
</dbReference>
<proteinExistence type="predicted"/>
<dbReference type="GO" id="GO:0016301">
    <property type="term" value="F:kinase activity"/>
    <property type="evidence" value="ECO:0007669"/>
    <property type="project" value="UniProtKB-KW"/>
</dbReference>
<feature type="compositionally biased region" description="Basic and acidic residues" evidence="5">
    <location>
        <begin position="378"/>
        <end position="390"/>
    </location>
</feature>
<dbReference type="SUPFAM" id="SSF55785">
    <property type="entry name" value="PYP-like sensor domain (PAS domain)"/>
    <property type="match status" value="1"/>
</dbReference>
<gene>
    <name evidence="7" type="ORF">JIN87_08640</name>
</gene>
<dbReference type="EMBL" id="JAENIL010000013">
    <property type="protein sequence ID" value="MBK1876932.1"/>
    <property type="molecule type" value="Genomic_DNA"/>
</dbReference>
<sequence length="565" mass="61840">MPLHPSKSASQSFDSRSSAAQPAAETLFLLSISRDEDDAAALRADLKRSTLEDYKLQRCAHLDDALHLLQVCGFDLAFVRIDDFQDPATAIEHLLQSSPELPLVGLVSGRLLQSEGFQMPKGIDTHCRLEDLSPTLVANLALSTLERKRDKAEKLRLAQELNFAVNLGELGSWSLDTETGRIALSEGALQQLGLDTAQSCPHVDDLIELLHPADQDHFKRQINEAIEDQSELADNVRLNFSNESGHTVSISAKYRPGGPRANPSLYGFIKHQRQSAEDLQAQIATANQAIQKALTLRDEAIEAASKELDALMKKVGQSEGPSPLLATPPPPARPVEQKKPKRSDPAQTTQEPLENAAPPPPPAPARKPAATPAPEHNLGIDKSKTMEKMLKSIKRQPAEPNDDAFPFDFSDENKSDYAEPSLQQDGFIGAAERLVEITQKAHNLSVTLSHDNDSAIEAEQDKDLIFEILRELLTNVVKHAHASECIIALFRDEDDWVLQVEDDGIGLESNLVSISTPLNKIGLFHIRTKLALKGGQLDLTPTYPKGLIARARLPVALASHDAEHA</sequence>
<evidence type="ECO:0000313" key="8">
    <source>
        <dbReference type="Proteomes" id="UP000617628"/>
    </source>
</evidence>
<evidence type="ECO:0000256" key="5">
    <source>
        <dbReference type="SAM" id="MobiDB-lite"/>
    </source>
</evidence>
<evidence type="ECO:0000256" key="3">
    <source>
        <dbReference type="ARBA" id="ARBA00023012"/>
    </source>
</evidence>
<dbReference type="Pfam" id="PF02518">
    <property type="entry name" value="HATPase_c"/>
    <property type="match status" value="1"/>
</dbReference>
<evidence type="ECO:0000313" key="7">
    <source>
        <dbReference type="EMBL" id="MBK1876932.1"/>
    </source>
</evidence>
<comment type="caution">
    <text evidence="7">The sequence shown here is derived from an EMBL/GenBank/DDBJ whole genome shotgun (WGS) entry which is preliminary data.</text>
</comment>
<evidence type="ECO:0000256" key="1">
    <source>
        <dbReference type="ARBA" id="ARBA00022679"/>
    </source>
</evidence>
<dbReference type="GO" id="GO:0000160">
    <property type="term" value="P:phosphorelay signal transduction system"/>
    <property type="evidence" value="ECO:0007669"/>
    <property type="project" value="UniProtKB-KW"/>
</dbReference>
<keyword evidence="3" id="KW-0902">Two-component regulatory system</keyword>
<keyword evidence="1" id="KW-0808">Transferase</keyword>
<keyword evidence="2" id="KW-0418">Kinase</keyword>
<reference evidence="7" key="1">
    <citation type="submission" date="2021-01" db="EMBL/GenBank/DDBJ databases">
        <title>Modified the classification status of verrucomicrobia.</title>
        <authorList>
            <person name="Feng X."/>
        </authorList>
    </citation>
    <scope>NUCLEOTIDE SEQUENCE</scope>
    <source>
        <strain evidence="7">KCTC 13126</strain>
    </source>
</reference>
<dbReference type="PANTHER" id="PTHR24421">
    <property type="entry name" value="NITRATE/NITRITE SENSOR PROTEIN NARX-RELATED"/>
    <property type="match status" value="1"/>
</dbReference>
<dbReference type="SUPFAM" id="SSF55874">
    <property type="entry name" value="ATPase domain of HSP90 chaperone/DNA topoisomerase II/histidine kinase"/>
    <property type="match status" value="1"/>
</dbReference>